<dbReference type="Gramene" id="PHT87160">
    <property type="protein sequence ID" value="PHT87160"/>
    <property type="gene ID" value="T459_09266"/>
</dbReference>
<name>A0A2G2ZYV4_CAPAN</name>
<proteinExistence type="predicted"/>
<feature type="region of interest" description="Disordered" evidence="1">
    <location>
        <begin position="82"/>
        <end position="106"/>
    </location>
</feature>
<evidence type="ECO:0000313" key="2">
    <source>
        <dbReference type="EMBL" id="PHT87160.1"/>
    </source>
</evidence>
<dbReference type="AlphaFoldDB" id="A0A2G2ZYV4"/>
<evidence type="ECO:0000256" key="1">
    <source>
        <dbReference type="SAM" id="MobiDB-lite"/>
    </source>
</evidence>
<feature type="compositionally biased region" description="Low complexity" evidence="1">
    <location>
        <begin position="86"/>
        <end position="96"/>
    </location>
</feature>
<protein>
    <submittedName>
        <fullName evidence="2">Uncharacterized protein</fullName>
    </submittedName>
</protein>
<accession>A0A2G2ZYV4</accession>
<reference evidence="2 3" key="1">
    <citation type="journal article" date="2014" name="Nat. Genet.">
        <title>Genome sequence of the hot pepper provides insights into the evolution of pungency in Capsicum species.</title>
        <authorList>
            <person name="Kim S."/>
            <person name="Park M."/>
            <person name="Yeom S.I."/>
            <person name="Kim Y.M."/>
            <person name="Lee J.M."/>
            <person name="Lee H.A."/>
            <person name="Seo E."/>
            <person name="Choi J."/>
            <person name="Cheong K."/>
            <person name="Kim K.T."/>
            <person name="Jung K."/>
            <person name="Lee G.W."/>
            <person name="Oh S.K."/>
            <person name="Bae C."/>
            <person name="Kim S.B."/>
            <person name="Lee H.Y."/>
            <person name="Kim S.Y."/>
            <person name="Kim M.S."/>
            <person name="Kang B.C."/>
            <person name="Jo Y.D."/>
            <person name="Yang H.B."/>
            <person name="Jeong H.J."/>
            <person name="Kang W.H."/>
            <person name="Kwon J.K."/>
            <person name="Shin C."/>
            <person name="Lim J.Y."/>
            <person name="Park J.H."/>
            <person name="Huh J.H."/>
            <person name="Kim J.S."/>
            <person name="Kim B.D."/>
            <person name="Cohen O."/>
            <person name="Paran I."/>
            <person name="Suh M.C."/>
            <person name="Lee S.B."/>
            <person name="Kim Y.K."/>
            <person name="Shin Y."/>
            <person name="Noh S.J."/>
            <person name="Park J."/>
            <person name="Seo Y.S."/>
            <person name="Kwon S.Y."/>
            <person name="Kim H.A."/>
            <person name="Park J.M."/>
            <person name="Kim H.J."/>
            <person name="Choi S.B."/>
            <person name="Bosland P.W."/>
            <person name="Reeves G."/>
            <person name="Jo S.H."/>
            <person name="Lee B.W."/>
            <person name="Cho H.T."/>
            <person name="Choi H.S."/>
            <person name="Lee M.S."/>
            <person name="Yu Y."/>
            <person name="Do Choi Y."/>
            <person name="Park B.S."/>
            <person name="van Deynze A."/>
            <person name="Ashrafi H."/>
            <person name="Hill T."/>
            <person name="Kim W.T."/>
            <person name="Pai H.S."/>
            <person name="Ahn H.K."/>
            <person name="Yeam I."/>
            <person name="Giovannoni J.J."/>
            <person name="Rose J.K."/>
            <person name="Sorensen I."/>
            <person name="Lee S.J."/>
            <person name="Kim R.W."/>
            <person name="Choi I.Y."/>
            <person name="Choi B.S."/>
            <person name="Lim J.S."/>
            <person name="Lee Y.H."/>
            <person name="Choi D."/>
        </authorList>
    </citation>
    <scope>NUCLEOTIDE SEQUENCE [LARGE SCALE GENOMIC DNA]</scope>
    <source>
        <strain evidence="3">cv. CM334</strain>
    </source>
</reference>
<reference evidence="2 3" key="2">
    <citation type="journal article" date="2017" name="Genome Biol.">
        <title>New reference genome sequences of hot pepper reveal the massive evolution of plant disease-resistance genes by retroduplication.</title>
        <authorList>
            <person name="Kim S."/>
            <person name="Park J."/>
            <person name="Yeom S.I."/>
            <person name="Kim Y.M."/>
            <person name="Seo E."/>
            <person name="Kim K.T."/>
            <person name="Kim M.S."/>
            <person name="Lee J.M."/>
            <person name="Cheong K."/>
            <person name="Shin H.S."/>
            <person name="Kim S.B."/>
            <person name="Han K."/>
            <person name="Lee J."/>
            <person name="Park M."/>
            <person name="Lee H.A."/>
            <person name="Lee H.Y."/>
            <person name="Lee Y."/>
            <person name="Oh S."/>
            <person name="Lee J.H."/>
            <person name="Choi E."/>
            <person name="Choi E."/>
            <person name="Lee S.E."/>
            <person name="Jeon J."/>
            <person name="Kim H."/>
            <person name="Choi G."/>
            <person name="Song H."/>
            <person name="Lee J."/>
            <person name="Lee S.C."/>
            <person name="Kwon J.K."/>
            <person name="Lee H.Y."/>
            <person name="Koo N."/>
            <person name="Hong Y."/>
            <person name="Kim R.W."/>
            <person name="Kang W.H."/>
            <person name="Huh J.H."/>
            <person name="Kang B.C."/>
            <person name="Yang T.J."/>
            <person name="Lee Y.H."/>
            <person name="Bennetzen J.L."/>
            <person name="Choi D."/>
        </authorList>
    </citation>
    <scope>NUCLEOTIDE SEQUENCE [LARGE SCALE GENOMIC DNA]</scope>
    <source>
        <strain evidence="3">cv. CM334</strain>
    </source>
</reference>
<keyword evidence="3" id="KW-1185">Reference proteome</keyword>
<dbReference type="STRING" id="4072.A0A2G2ZYV4"/>
<dbReference type="EMBL" id="AYRZ02000003">
    <property type="protein sequence ID" value="PHT87160.1"/>
    <property type="molecule type" value="Genomic_DNA"/>
</dbReference>
<sequence length="251" mass="28532">MEIIFTKLHHGGSFSNTGVPTYVASCCADLERKSVGVGDSANIERESIGVEEERETDVEDFNLEDFEIENVNLGKEREADVEDLSDYLSSDSNLGDVPSEDGSEVDEELRAFRQERREKSQEQRKNKKIRKRAVGTEEVPVGVSGSVDRGFSGDIGKNKATKYSRKLGGDEEYIDSSDCWSEDSEDIDIDAVRRIDLPSRRRSKKTRYDENCEFSVFELEMIFAGAKQFRKAIANYAVEYRRQLKLKPNEK</sequence>
<comment type="caution">
    <text evidence="2">The sequence shown here is derived from an EMBL/GenBank/DDBJ whole genome shotgun (WGS) entry which is preliminary data.</text>
</comment>
<gene>
    <name evidence="2" type="ORF">T459_09266</name>
</gene>
<dbReference type="Proteomes" id="UP000222542">
    <property type="component" value="Unassembled WGS sequence"/>
</dbReference>
<organism evidence="2 3">
    <name type="scientific">Capsicum annuum</name>
    <name type="common">Capsicum pepper</name>
    <dbReference type="NCBI Taxonomy" id="4072"/>
    <lineage>
        <taxon>Eukaryota</taxon>
        <taxon>Viridiplantae</taxon>
        <taxon>Streptophyta</taxon>
        <taxon>Embryophyta</taxon>
        <taxon>Tracheophyta</taxon>
        <taxon>Spermatophyta</taxon>
        <taxon>Magnoliopsida</taxon>
        <taxon>eudicotyledons</taxon>
        <taxon>Gunneridae</taxon>
        <taxon>Pentapetalae</taxon>
        <taxon>asterids</taxon>
        <taxon>lamiids</taxon>
        <taxon>Solanales</taxon>
        <taxon>Solanaceae</taxon>
        <taxon>Solanoideae</taxon>
        <taxon>Capsiceae</taxon>
        <taxon>Capsicum</taxon>
    </lineage>
</organism>
<evidence type="ECO:0000313" key="3">
    <source>
        <dbReference type="Proteomes" id="UP000222542"/>
    </source>
</evidence>